<dbReference type="NCBIfam" id="TIGR03106">
    <property type="entry name" value="trio_M42_hydro"/>
    <property type="match status" value="1"/>
</dbReference>
<dbReference type="Proteomes" id="UP000631694">
    <property type="component" value="Unassembled WGS sequence"/>
</dbReference>
<dbReference type="SUPFAM" id="SSF101821">
    <property type="entry name" value="Aminopeptidase/glucanase lid domain"/>
    <property type="match status" value="1"/>
</dbReference>
<dbReference type="PANTHER" id="PTHR32481:SF7">
    <property type="entry name" value="AMINOPEPTIDASE YHFE-RELATED"/>
    <property type="match status" value="1"/>
</dbReference>
<dbReference type="Pfam" id="PF05343">
    <property type="entry name" value="Peptidase_M42"/>
    <property type="match status" value="1"/>
</dbReference>
<sequence>MGRLSIDAGYMLDRLAALLEIPSPAGYTDMVVRECTAELQRLGAQVELTRRGAIRAFTPGKTSKGARAIIAHVDTLGAQVKALKDNGRLELVPIGHWSARFAEGARCTIFTEKGAWRGTILPLKASGHTFNEEVDTAPIGWPHAELRVDALTRSRADCERLGFAVGDIVAIDPQPEFLDNGYVVSRHLDDKAGVAAMFGALEAILREKAELPVDTFWLFSIAEEVGVGASSLLTRDVASLVAIDNGTAAPGQASDEFGVTIAMADQTGPFDYHLTRKLIRLCRDHDIRYQQDVFRYYRSDSASAIEAGEDVRTALITFGVDASHGYERTNVHALRSLAELVTAYLTSPVEITRDAESVSGIEGFTTQPMQEARAAHEPVVPRPHRA</sequence>
<evidence type="ECO:0000256" key="2">
    <source>
        <dbReference type="ARBA" id="ARBA00022438"/>
    </source>
</evidence>
<gene>
    <name evidence="6" type="ORF">I5731_01205</name>
</gene>
<dbReference type="PANTHER" id="PTHR32481">
    <property type="entry name" value="AMINOPEPTIDASE"/>
    <property type="match status" value="1"/>
</dbReference>
<keyword evidence="5" id="KW-0378">Hydrolase</keyword>
<dbReference type="InterPro" id="IPR017537">
    <property type="entry name" value="Peptidase_M42_hydrolase"/>
</dbReference>
<dbReference type="AlphaFoldDB" id="A0A931HYR7"/>
<comment type="caution">
    <text evidence="6">The sequence shown here is derived from an EMBL/GenBank/DDBJ whole genome shotgun (WGS) entry which is preliminary data.</text>
</comment>
<organism evidence="6 7">
    <name type="scientific">Methylobrevis albus</name>
    <dbReference type="NCBI Taxonomy" id="2793297"/>
    <lineage>
        <taxon>Bacteria</taxon>
        <taxon>Pseudomonadati</taxon>
        <taxon>Pseudomonadota</taxon>
        <taxon>Alphaproteobacteria</taxon>
        <taxon>Hyphomicrobiales</taxon>
        <taxon>Pleomorphomonadaceae</taxon>
        <taxon>Methylobrevis</taxon>
    </lineage>
</organism>
<keyword evidence="4" id="KW-0479">Metal-binding</keyword>
<reference evidence="6" key="1">
    <citation type="submission" date="2020-12" db="EMBL/GenBank/DDBJ databases">
        <title>Methylobrevis albus sp. nov., isolated from fresh water lack sediment.</title>
        <authorList>
            <person name="Zou Q."/>
        </authorList>
    </citation>
    <scope>NUCLEOTIDE SEQUENCE</scope>
    <source>
        <strain evidence="6">L22</strain>
    </source>
</reference>
<dbReference type="EMBL" id="JADZLT010000036">
    <property type="protein sequence ID" value="MBH0236427.1"/>
    <property type="molecule type" value="Genomic_DNA"/>
</dbReference>
<keyword evidence="3" id="KW-0645">Protease</keyword>
<comment type="similarity">
    <text evidence="1">Belongs to the peptidase M42 family.</text>
</comment>
<dbReference type="GO" id="GO:0006508">
    <property type="term" value="P:proteolysis"/>
    <property type="evidence" value="ECO:0007669"/>
    <property type="project" value="UniProtKB-KW"/>
</dbReference>
<dbReference type="GO" id="GO:0046872">
    <property type="term" value="F:metal ion binding"/>
    <property type="evidence" value="ECO:0007669"/>
    <property type="project" value="UniProtKB-KW"/>
</dbReference>
<dbReference type="InterPro" id="IPR051464">
    <property type="entry name" value="Peptidase_M42_aminopept"/>
</dbReference>
<dbReference type="Gene3D" id="3.40.630.10">
    <property type="entry name" value="Zn peptidases"/>
    <property type="match status" value="1"/>
</dbReference>
<proteinExistence type="inferred from homology"/>
<evidence type="ECO:0000313" key="6">
    <source>
        <dbReference type="EMBL" id="MBH0236427.1"/>
    </source>
</evidence>
<dbReference type="GO" id="GO:0004177">
    <property type="term" value="F:aminopeptidase activity"/>
    <property type="evidence" value="ECO:0007669"/>
    <property type="project" value="UniProtKB-KW"/>
</dbReference>
<evidence type="ECO:0000313" key="7">
    <source>
        <dbReference type="Proteomes" id="UP000631694"/>
    </source>
</evidence>
<dbReference type="Gene3D" id="2.40.30.40">
    <property type="entry name" value="Peptidase M42, domain 2"/>
    <property type="match status" value="1"/>
</dbReference>
<dbReference type="CDD" id="cd05657">
    <property type="entry name" value="M42_glucanase_like"/>
    <property type="match status" value="1"/>
</dbReference>
<protein>
    <submittedName>
        <fullName evidence="6">Osmoprotectant NAGGN system M42 family peptidase</fullName>
    </submittedName>
</protein>
<dbReference type="SUPFAM" id="SSF53187">
    <property type="entry name" value="Zn-dependent exopeptidases"/>
    <property type="match status" value="1"/>
</dbReference>
<evidence type="ECO:0000256" key="3">
    <source>
        <dbReference type="ARBA" id="ARBA00022670"/>
    </source>
</evidence>
<evidence type="ECO:0000256" key="4">
    <source>
        <dbReference type="ARBA" id="ARBA00022723"/>
    </source>
</evidence>
<keyword evidence="2" id="KW-0031">Aminopeptidase</keyword>
<name>A0A931HYR7_9HYPH</name>
<evidence type="ECO:0000256" key="1">
    <source>
        <dbReference type="ARBA" id="ARBA00006272"/>
    </source>
</evidence>
<dbReference type="InterPro" id="IPR023367">
    <property type="entry name" value="Peptidase_M42_dom2"/>
</dbReference>
<keyword evidence="7" id="KW-1185">Reference proteome</keyword>
<accession>A0A931HYR7</accession>
<evidence type="ECO:0000256" key="5">
    <source>
        <dbReference type="ARBA" id="ARBA00022801"/>
    </source>
</evidence>
<dbReference type="RefSeq" id="WP_197309521.1">
    <property type="nucleotide sequence ID" value="NZ_JADZLT010000036.1"/>
</dbReference>
<dbReference type="InterPro" id="IPR008007">
    <property type="entry name" value="Peptidase_M42"/>
</dbReference>